<proteinExistence type="predicted"/>
<keyword evidence="1" id="KW-0812">Transmembrane</keyword>
<dbReference type="Proteomes" id="UP000610966">
    <property type="component" value="Unassembled WGS sequence"/>
</dbReference>
<dbReference type="Pfam" id="PF14023">
    <property type="entry name" value="Bestrophin-like"/>
    <property type="match status" value="1"/>
</dbReference>
<comment type="caution">
    <text evidence="2">The sequence shown here is derived from an EMBL/GenBank/DDBJ whole genome shotgun (WGS) entry which is preliminary data.</text>
</comment>
<feature type="transmembrane region" description="Helical" evidence="1">
    <location>
        <begin position="203"/>
        <end position="224"/>
    </location>
</feature>
<evidence type="ECO:0000256" key="1">
    <source>
        <dbReference type="SAM" id="Phobius"/>
    </source>
</evidence>
<dbReference type="RefSeq" id="WP_204018529.1">
    <property type="nucleotide sequence ID" value="NZ_BOOG01000065.1"/>
</dbReference>
<evidence type="ECO:0000313" key="3">
    <source>
        <dbReference type="Proteomes" id="UP000610966"/>
    </source>
</evidence>
<keyword evidence="1" id="KW-1133">Transmembrane helix</keyword>
<evidence type="ECO:0000313" key="2">
    <source>
        <dbReference type="EMBL" id="GIH72884.1"/>
    </source>
</evidence>
<dbReference type="EMBL" id="BOOG01000065">
    <property type="protein sequence ID" value="GIH72884.1"/>
    <property type="molecule type" value="Genomic_DNA"/>
</dbReference>
<organism evidence="2 3">
    <name type="scientific">Sphaerimonospora thailandensis</name>
    <dbReference type="NCBI Taxonomy" id="795644"/>
    <lineage>
        <taxon>Bacteria</taxon>
        <taxon>Bacillati</taxon>
        <taxon>Actinomycetota</taxon>
        <taxon>Actinomycetes</taxon>
        <taxon>Streptosporangiales</taxon>
        <taxon>Streptosporangiaceae</taxon>
        <taxon>Sphaerimonospora</taxon>
    </lineage>
</organism>
<keyword evidence="1" id="KW-0472">Membrane</keyword>
<protein>
    <recommendedName>
        <fullName evidence="4">DUF4239 domain-containing protein</fullName>
    </recommendedName>
</protein>
<feature type="transmembrane region" description="Helical" evidence="1">
    <location>
        <begin position="42"/>
        <end position="64"/>
    </location>
</feature>
<dbReference type="AlphaFoldDB" id="A0A8J3RDN5"/>
<sequence length="254" mass="26354">MLVCAFAVVVAVGLVALAAFLSRRFGHGADDTDPGGTSAGHAGAMLSSLFLLVFAIAIVVPWTVADSARQNTYAEAQAAVETYWSAAGLPAPASGQVQQQVRDYVGFIVDKEWPLMAAGRLSPQSAVRLETLRANVAALRVTADEEREARSAVLDRLTELSGARRQRAADAAATLPPAVLALTIVTGAVIIVFPFLAGARPKGAALLPLIAMTVLLAVGVYLTWHISHAFTGGLAVGPEAFTGALRELQSAGGR</sequence>
<keyword evidence="3" id="KW-1185">Reference proteome</keyword>
<dbReference type="InterPro" id="IPR025333">
    <property type="entry name" value="DUF4239"/>
</dbReference>
<gene>
    <name evidence="2" type="ORF">Mth01_51370</name>
</gene>
<reference evidence="2" key="1">
    <citation type="submission" date="2021-01" db="EMBL/GenBank/DDBJ databases">
        <title>Whole genome shotgun sequence of Sphaerimonospora thailandensis NBRC 107569.</title>
        <authorList>
            <person name="Komaki H."/>
            <person name="Tamura T."/>
        </authorList>
    </citation>
    <scope>NUCLEOTIDE SEQUENCE</scope>
    <source>
        <strain evidence="2">NBRC 107569</strain>
    </source>
</reference>
<evidence type="ECO:0008006" key="4">
    <source>
        <dbReference type="Google" id="ProtNLM"/>
    </source>
</evidence>
<accession>A0A8J3RDN5</accession>
<feature type="transmembrane region" description="Helical" evidence="1">
    <location>
        <begin position="174"/>
        <end position="197"/>
    </location>
</feature>
<name>A0A8J3RDN5_9ACTN</name>